<keyword evidence="2 4" id="KW-0863">Zinc-finger</keyword>
<dbReference type="Proteomes" id="UP000188533">
    <property type="component" value="Unassembled WGS sequence"/>
</dbReference>
<proteinExistence type="predicted"/>
<keyword evidence="1" id="KW-0479">Metal-binding</keyword>
<evidence type="ECO:0000256" key="5">
    <source>
        <dbReference type="SAM" id="MobiDB-lite"/>
    </source>
</evidence>
<dbReference type="PANTHER" id="PTHR23235">
    <property type="entry name" value="KRUEPPEL-LIKE TRANSCRIPTION FACTOR"/>
    <property type="match status" value="1"/>
</dbReference>
<reference evidence="7 8" key="2">
    <citation type="submission" date="2017-02" db="EMBL/GenBank/DDBJ databases">
        <title>A genome survey and senescence transcriptome analysis in Lentinula edodes.</title>
        <authorList>
            <person name="Sakamoto Y."/>
            <person name="Nakade K."/>
            <person name="Sato S."/>
            <person name="Yoshida Y."/>
            <person name="Miyazaki K."/>
            <person name="Natsume S."/>
            <person name="Konno N."/>
        </authorList>
    </citation>
    <scope>NUCLEOTIDE SEQUENCE [LARGE SCALE GENOMIC DNA]</scope>
    <source>
        <strain evidence="7 8">NBRC 111202</strain>
    </source>
</reference>
<keyword evidence="3" id="KW-0862">Zinc</keyword>
<dbReference type="PROSITE" id="PS50157">
    <property type="entry name" value="ZINC_FINGER_C2H2_2"/>
    <property type="match status" value="3"/>
</dbReference>
<evidence type="ECO:0000313" key="7">
    <source>
        <dbReference type="EMBL" id="GAW04269.1"/>
    </source>
</evidence>
<dbReference type="Pfam" id="PF00096">
    <property type="entry name" value="zf-C2H2"/>
    <property type="match status" value="2"/>
</dbReference>
<comment type="caution">
    <text evidence="7">The sequence shown here is derived from an EMBL/GenBank/DDBJ whole genome shotgun (WGS) entry which is preliminary data.</text>
</comment>
<dbReference type="PROSITE" id="PS00028">
    <property type="entry name" value="ZINC_FINGER_C2H2_1"/>
    <property type="match status" value="2"/>
</dbReference>
<evidence type="ECO:0000256" key="1">
    <source>
        <dbReference type="ARBA" id="ARBA00022723"/>
    </source>
</evidence>
<dbReference type="FunFam" id="3.30.160.60:FF:000007">
    <property type="entry name" value="Basic krueppel-like factor 3"/>
    <property type="match status" value="1"/>
</dbReference>
<sequence>MTLDQSSTNFTQPPIPTAGPATEPDGPRSFAFVPTLGILVPHPPPPVIQVQRQDTLGQDPANAIVDASGSVVGNFNTGAGANHYPSSAGVPRLPPILQVEKQQVTTSATQLASASRRRNEANFACPVPGCGSTFTRRFNLRGHLRSHTEERPFVCEWPGCNKGFARQHDCKRHQALHTSKPQSNVCQGCKKTFSRLDALNRHLRSDGGAECRAKHTMKAASADQSGPSQLPPAILHIPLQTAQSPPQVPPKLQVPP</sequence>
<evidence type="ECO:0000256" key="2">
    <source>
        <dbReference type="ARBA" id="ARBA00022771"/>
    </source>
</evidence>
<feature type="compositionally biased region" description="Polar residues" evidence="5">
    <location>
        <begin position="1"/>
        <end position="12"/>
    </location>
</feature>
<evidence type="ECO:0000259" key="6">
    <source>
        <dbReference type="PROSITE" id="PS50157"/>
    </source>
</evidence>
<dbReference type="GO" id="GO:0000978">
    <property type="term" value="F:RNA polymerase II cis-regulatory region sequence-specific DNA binding"/>
    <property type="evidence" value="ECO:0007669"/>
    <property type="project" value="TreeGrafter"/>
</dbReference>
<organism evidence="7 8">
    <name type="scientific">Lentinula edodes</name>
    <name type="common">Shiitake mushroom</name>
    <name type="synonym">Lentinus edodes</name>
    <dbReference type="NCBI Taxonomy" id="5353"/>
    <lineage>
        <taxon>Eukaryota</taxon>
        <taxon>Fungi</taxon>
        <taxon>Dikarya</taxon>
        <taxon>Basidiomycota</taxon>
        <taxon>Agaricomycotina</taxon>
        <taxon>Agaricomycetes</taxon>
        <taxon>Agaricomycetidae</taxon>
        <taxon>Agaricales</taxon>
        <taxon>Marasmiineae</taxon>
        <taxon>Omphalotaceae</taxon>
        <taxon>Lentinula</taxon>
    </lineage>
</organism>
<feature type="domain" description="C2H2-type" evidence="6">
    <location>
        <begin position="153"/>
        <end position="182"/>
    </location>
</feature>
<dbReference type="AlphaFoldDB" id="A0A1Q3EAV5"/>
<evidence type="ECO:0000313" key="8">
    <source>
        <dbReference type="Proteomes" id="UP000188533"/>
    </source>
</evidence>
<evidence type="ECO:0000256" key="3">
    <source>
        <dbReference type="ARBA" id="ARBA00022833"/>
    </source>
</evidence>
<dbReference type="Gene3D" id="3.30.160.60">
    <property type="entry name" value="Classic Zinc Finger"/>
    <property type="match status" value="3"/>
</dbReference>
<dbReference type="InterPro" id="IPR036236">
    <property type="entry name" value="Znf_C2H2_sf"/>
</dbReference>
<accession>A0A1Q3EAV5</accession>
<dbReference type="GO" id="GO:0008270">
    <property type="term" value="F:zinc ion binding"/>
    <property type="evidence" value="ECO:0007669"/>
    <property type="project" value="UniProtKB-KW"/>
</dbReference>
<dbReference type="PANTHER" id="PTHR23235:SF120">
    <property type="entry name" value="KRUPPEL-LIKE FACTOR 15"/>
    <property type="match status" value="1"/>
</dbReference>
<gene>
    <name evidence="7" type="ORF">LENED_006050</name>
</gene>
<dbReference type="SUPFAM" id="SSF57667">
    <property type="entry name" value="beta-beta-alpha zinc fingers"/>
    <property type="match status" value="2"/>
</dbReference>
<protein>
    <submittedName>
        <fullName evidence="7">Transcriptional regulator prz1</fullName>
    </submittedName>
</protein>
<dbReference type="STRING" id="5353.A0A1Q3EAV5"/>
<feature type="domain" description="C2H2-type" evidence="6">
    <location>
        <begin position="184"/>
        <end position="211"/>
    </location>
</feature>
<dbReference type="EMBL" id="BDGU01000184">
    <property type="protein sequence ID" value="GAW04269.1"/>
    <property type="molecule type" value="Genomic_DNA"/>
</dbReference>
<keyword evidence="8" id="KW-1185">Reference proteome</keyword>
<name>A0A1Q3EAV5_LENED</name>
<feature type="region of interest" description="Disordered" evidence="5">
    <location>
        <begin position="1"/>
        <end position="30"/>
    </location>
</feature>
<reference evidence="7 8" key="1">
    <citation type="submission" date="2016-08" db="EMBL/GenBank/DDBJ databases">
        <authorList>
            <consortium name="Lentinula edodes genome sequencing consortium"/>
            <person name="Sakamoto Y."/>
            <person name="Nakade K."/>
            <person name="Sato S."/>
            <person name="Yoshida Y."/>
            <person name="Miyazaki K."/>
            <person name="Natsume S."/>
            <person name="Konno N."/>
        </authorList>
    </citation>
    <scope>NUCLEOTIDE SEQUENCE [LARGE SCALE GENOMIC DNA]</scope>
    <source>
        <strain evidence="7 8">NBRC 111202</strain>
    </source>
</reference>
<feature type="domain" description="C2H2-type" evidence="6">
    <location>
        <begin position="123"/>
        <end position="152"/>
    </location>
</feature>
<evidence type="ECO:0000256" key="4">
    <source>
        <dbReference type="PROSITE-ProRule" id="PRU00042"/>
    </source>
</evidence>
<dbReference type="SMART" id="SM00355">
    <property type="entry name" value="ZnF_C2H2"/>
    <property type="match status" value="3"/>
</dbReference>
<dbReference type="InterPro" id="IPR013087">
    <property type="entry name" value="Znf_C2H2_type"/>
</dbReference>
<dbReference type="GO" id="GO:0000981">
    <property type="term" value="F:DNA-binding transcription factor activity, RNA polymerase II-specific"/>
    <property type="evidence" value="ECO:0007669"/>
    <property type="project" value="TreeGrafter"/>
</dbReference>